<feature type="signal peptide" evidence="1">
    <location>
        <begin position="1"/>
        <end position="20"/>
    </location>
</feature>
<name>A0ABT6YRY2_9BACT</name>
<comment type="caution">
    <text evidence="2">The sequence shown here is derived from an EMBL/GenBank/DDBJ whole genome shotgun (WGS) entry which is preliminary data.</text>
</comment>
<accession>A0ABT6YRY2</accession>
<sequence length="235" mass="25558">MKKFYLLILSALLVGNAVMAQSNKPTLGSSINLQFGSFGFGAGLARQLKPDKLNLRISAEFLDSKNFVKNPIKVNLGDGASDILVNPTITSVLLGAKVDWHPFKKSSFKLVGGVSYGSGDFYVDVEPAQKTGRFKLAKDVELDAEEFGTARLIVSGNKVRPYVGLGFGRAIPKHKLGFSIDLGTYYTGSPKLAVPRTGMIESILTDQNIADIEKNIKNYSFAPNLTFSIIYKLSK</sequence>
<dbReference type="EMBL" id="JASHID010000012">
    <property type="protein sequence ID" value="MDI9865888.1"/>
    <property type="molecule type" value="Genomic_DNA"/>
</dbReference>
<evidence type="ECO:0000313" key="2">
    <source>
        <dbReference type="EMBL" id="MDI9865888.1"/>
    </source>
</evidence>
<dbReference type="Gene3D" id="2.40.160.170">
    <property type="match status" value="1"/>
</dbReference>
<evidence type="ECO:0000313" key="3">
    <source>
        <dbReference type="Proteomes" id="UP001236569"/>
    </source>
</evidence>
<dbReference type="Proteomes" id="UP001236569">
    <property type="component" value="Unassembled WGS sequence"/>
</dbReference>
<feature type="chain" id="PRO_5045998014" description="Outer membrane protein beta-barrel domain-containing protein" evidence="1">
    <location>
        <begin position="21"/>
        <end position="235"/>
    </location>
</feature>
<keyword evidence="1" id="KW-0732">Signal</keyword>
<protein>
    <recommendedName>
        <fullName evidence="4">Outer membrane protein beta-barrel domain-containing protein</fullName>
    </recommendedName>
</protein>
<organism evidence="2 3">
    <name type="scientific">Flectobacillus longus</name>
    <dbReference type="NCBI Taxonomy" id="2984207"/>
    <lineage>
        <taxon>Bacteria</taxon>
        <taxon>Pseudomonadati</taxon>
        <taxon>Bacteroidota</taxon>
        <taxon>Cytophagia</taxon>
        <taxon>Cytophagales</taxon>
        <taxon>Flectobacillaceae</taxon>
        <taxon>Flectobacillus</taxon>
    </lineage>
</organism>
<proteinExistence type="predicted"/>
<reference evidence="2 3" key="1">
    <citation type="submission" date="2023-05" db="EMBL/GenBank/DDBJ databases">
        <title>Novel species of genus Flectobacillus isolated from stream in China.</title>
        <authorList>
            <person name="Lu H."/>
        </authorList>
    </citation>
    <scope>NUCLEOTIDE SEQUENCE [LARGE SCALE GENOMIC DNA]</scope>
    <source>
        <strain evidence="2 3">DC10W</strain>
    </source>
</reference>
<evidence type="ECO:0000256" key="1">
    <source>
        <dbReference type="SAM" id="SignalP"/>
    </source>
</evidence>
<keyword evidence="3" id="KW-1185">Reference proteome</keyword>
<evidence type="ECO:0008006" key="4">
    <source>
        <dbReference type="Google" id="ProtNLM"/>
    </source>
</evidence>
<gene>
    <name evidence="2" type="ORF">QM480_16210</name>
</gene>
<dbReference type="RefSeq" id="WP_283370821.1">
    <property type="nucleotide sequence ID" value="NZ_JASHID010000012.1"/>
</dbReference>